<gene>
    <name evidence="2" type="ORF">CEXT_448871</name>
</gene>
<dbReference type="EMBL" id="BPLR01004795">
    <property type="protein sequence ID" value="GIX97587.1"/>
    <property type="molecule type" value="Genomic_DNA"/>
</dbReference>
<accession>A0AAV4PQY9</accession>
<name>A0AAV4PQY9_CAEEX</name>
<reference evidence="2 3" key="1">
    <citation type="submission" date="2021-06" db="EMBL/GenBank/DDBJ databases">
        <title>Caerostris extrusa draft genome.</title>
        <authorList>
            <person name="Kono N."/>
            <person name="Arakawa K."/>
        </authorList>
    </citation>
    <scope>NUCLEOTIDE SEQUENCE [LARGE SCALE GENOMIC DNA]</scope>
</reference>
<dbReference type="AlphaFoldDB" id="A0AAV4PQY9"/>
<evidence type="ECO:0000313" key="3">
    <source>
        <dbReference type="Proteomes" id="UP001054945"/>
    </source>
</evidence>
<evidence type="ECO:0000313" key="2">
    <source>
        <dbReference type="EMBL" id="GIX97587.1"/>
    </source>
</evidence>
<evidence type="ECO:0000256" key="1">
    <source>
        <dbReference type="SAM" id="MobiDB-lite"/>
    </source>
</evidence>
<dbReference type="Proteomes" id="UP001054945">
    <property type="component" value="Unassembled WGS sequence"/>
</dbReference>
<organism evidence="2 3">
    <name type="scientific">Caerostris extrusa</name>
    <name type="common">Bark spider</name>
    <name type="synonym">Caerostris bankana</name>
    <dbReference type="NCBI Taxonomy" id="172846"/>
    <lineage>
        <taxon>Eukaryota</taxon>
        <taxon>Metazoa</taxon>
        <taxon>Ecdysozoa</taxon>
        <taxon>Arthropoda</taxon>
        <taxon>Chelicerata</taxon>
        <taxon>Arachnida</taxon>
        <taxon>Araneae</taxon>
        <taxon>Araneomorphae</taxon>
        <taxon>Entelegynae</taxon>
        <taxon>Araneoidea</taxon>
        <taxon>Araneidae</taxon>
        <taxon>Caerostris</taxon>
    </lineage>
</organism>
<proteinExistence type="predicted"/>
<comment type="caution">
    <text evidence="2">The sequence shown here is derived from an EMBL/GenBank/DDBJ whole genome shotgun (WGS) entry which is preliminary data.</text>
</comment>
<protein>
    <submittedName>
        <fullName evidence="2">Uncharacterized protein</fullName>
    </submittedName>
</protein>
<feature type="region of interest" description="Disordered" evidence="1">
    <location>
        <begin position="159"/>
        <end position="180"/>
    </location>
</feature>
<sequence length="180" mass="20419">MFLSQFPDPCLPIPKCLTTQQEKCDHLEISVTGKASSIKYSKCQRMVSDGRAEISPFCKSPRRPKSDYRHELTVNCNRNSDTDKRKCRAEISPFAKSPRRRKSDYRHELTVNCNRNSDTDKRNCSLSPTITVFNEAAKHHKPNKGINDYPFCWHATQKGPLSHPSSHPIAFQSEGGGGLR</sequence>
<keyword evidence="3" id="KW-1185">Reference proteome</keyword>